<keyword evidence="1" id="KW-0732">Signal</keyword>
<sequence precursor="true">MQYCYVVLLLLVRCACVFIQSATCEAQNSVPSVEALCDQISSVSIVVNPELQADDEIQAEIAAWTVANYKMHEIFVSAIHSNADNYENFINSYLDEALSRNGRDGFKLLLAAEGVLFSIQASARIHSVESSGETWVKCSRASAAHQMKLISSDIDKRSAIFQFIAWRGRNFNSNLMTLAVSNTVDHIRRKEDIDWNGRNFALLAIATNREDLVIGLPPGNLEVRCSEWAKWLTLFSSTRKPSSIGPFWYSDSRSPKSSIEDPWANDVDLQGLLVLPNTPLPGWTGELLKFKGSELPSHG</sequence>
<dbReference type="AlphaFoldDB" id="A0A5C5W048"/>
<evidence type="ECO:0000313" key="2">
    <source>
        <dbReference type="EMBL" id="TWT43573.1"/>
    </source>
</evidence>
<dbReference type="Proteomes" id="UP000317243">
    <property type="component" value="Unassembled WGS sequence"/>
</dbReference>
<feature type="signal peptide" evidence="1">
    <location>
        <begin position="1"/>
        <end position="26"/>
    </location>
</feature>
<protein>
    <recommendedName>
        <fullName evidence="4">TPM domain-containing protein</fullName>
    </recommendedName>
</protein>
<evidence type="ECO:0000313" key="3">
    <source>
        <dbReference type="Proteomes" id="UP000317243"/>
    </source>
</evidence>
<gene>
    <name evidence="2" type="ORF">KOR42_44530</name>
</gene>
<dbReference type="EMBL" id="SIHI01000031">
    <property type="protein sequence ID" value="TWT43573.1"/>
    <property type="molecule type" value="Genomic_DNA"/>
</dbReference>
<feature type="chain" id="PRO_5022864991" description="TPM domain-containing protein" evidence="1">
    <location>
        <begin position="27"/>
        <end position="299"/>
    </location>
</feature>
<evidence type="ECO:0008006" key="4">
    <source>
        <dbReference type="Google" id="ProtNLM"/>
    </source>
</evidence>
<comment type="caution">
    <text evidence="2">The sequence shown here is derived from an EMBL/GenBank/DDBJ whole genome shotgun (WGS) entry which is preliminary data.</text>
</comment>
<organism evidence="2 3">
    <name type="scientific">Thalassoglobus neptunius</name>
    <dbReference type="NCBI Taxonomy" id="1938619"/>
    <lineage>
        <taxon>Bacteria</taxon>
        <taxon>Pseudomonadati</taxon>
        <taxon>Planctomycetota</taxon>
        <taxon>Planctomycetia</taxon>
        <taxon>Planctomycetales</taxon>
        <taxon>Planctomycetaceae</taxon>
        <taxon>Thalassoglobus</taxon>
    </lineage>
</organism>
<name>A0A5C5W048_9PLAN</name>
<accession>A0A5C5W048</accession>
<proteinExistence type="predicted"/>
<evidence type="ECO:0000256" key="1">
    <source>
        <dbReference type="SAM" id="SignalP"/>
    </source>
</evidence>
<keyword evidence="3" id="KW-1185">Reference proteome</keyword>
<reference evidence="2 3" key="1">
    <citation type="submission" date="2019-02" db="EMBL/GenBank/DDBJ databases">
        <title>Deep-cultivation of Planctomycetes and their phenomic and genomic characterization uncovers novel biology.</title>
        <authorList>
            <person name="Wiegand S."/>
            <person name="Jogler M."/>
            <person name="Boedeker C."/>
            <person name="Pinto D."/>
            <person name="Vollmers J."/>
            <person name="Rivas-Marin E."/>
            <person name="Kohn T."/>
            <person name="Peeters S.H."/>
            <person name="Heuer A."/>
            <person name="Rast P."/>
            <person name="Oberbeckmann S."/>
            <person name="Bunk B."/>
            <person name="Jeske O."/>
            <person name="Meyerdierks A."/>
            <person name="Storesund J.E."/>
            <person name="Kallscheuer N."/>
            <person name="Luecker S."/>
            <person name="Lage O.M."/>
            <person name="Pohl T."/>
            <person name="Merkel B.J."/>
            <person name="Hornburger P."/>
            <person name="Mueller R.-W."/>
            <person name="Bruemmer F."/>
            <person name="Labrenz M."/>
            <person name="Spormann A.M."/>
            <person name="Op Den Camp H."/>
            <person name="Overmann J."/>
            <person name="Amann R."/>
            <person name="Jetten M.S.M."/>
            <person name="Mascher T."/>
            <person name="Medema M.H."/>
            <person name="Devos D.P."/>
            <person name="Kaster A.-K."/>
            <person name="Ovreas L."/>
            <person name="Rohde M."/>
            <person name="Galperin M.Y."/>
            <person name="Jogler C."/>
        </authorList>
    </citation>
    <scope>NUCLEOTIDE SEQUENCE [LARGE SCALE GENOMIC DNA]</scope>
    <source>
        <strain evidence="2 3">KOR42</strain>
    </source>
</reference>